<name>A0A9W6XD68_9STRA</name>
<feature type="region of interest" description="Disordered" evidence="1">
    <location>
        <begin position="322"/>
        <end position="344"/>
    </location>
</feature>
<feature type="region of interest" description="Disordered" evidence="1">
    <location>
        <begin position="43"/>
        <end position="101"/>
    </location>
</feature>
<evidence type="ECO:0000313" key="3">
    <source>
        <dbReference type="EMBL" id="GMF36121.1"/>
    </source>
</evidence>
<feature type="chain" id="PRO_5040942524" evidence="2">
    <location>
        <begin position="29"/>
        <end position="344"/>
    </location>
</feature>
<organism evidence="3 4">
    <name type="scientific">Phytophthora fragariaefolia</name>
    <dbReference type="NCBI Taxonomy" id="1490495"/>
    <lineage>
        <taxon>Eukaryota</taxon>
        <taxon>Sar</taxon>
        <taxon>Stramenopiles</taxon>
        <taxon>Oomycota</taxon>
        <taxon>Peronosporomycetes</taxon>
        <taxon>Peronosporales</taxon>
        <taxon>Peronosporaceae</taxon>
        <taxon>Phytophthora</taxon>
    </lineage>
</organism>
<evidence type="ECO:0000313" key="4">
    <source>
        <dbReference type="Proteomes" id="UP001165121"/>
    </source>
</evidence>
<proteinExistence type="predicted"/>
<feature type="region of interest" description="Disordered" evidence="1">
    <location>
        <begin position="266"/>
        <end position="305"/>
    </location>
</feature>
<evidence type="ECO:0000256" key="1">
    <source>
        <dbReference type="SAM" id="MobiDB-lite"/>
    </source>
</evidence>
<keyword evidence="2" id="KW-0732">Signal</keyword>
<accession>A0A9W6XD68</accession>
<feature type="signal peptide" evidence="2">
    <location>
        <begin position="1"/>
        <end position="28"/>
    </location>
</feature>
<dbReference type="EMBL" id="BSXT01000911">
    <property type="protein sequence ID" value="GMF36121.1"/>
    <property type="molecule type" value="Genomic_DNA"/>
</dbReference>
<dbReference type="Proteomes" id="UP001165121">
    <property type="component" value="Unassembled WGS sequence"/>
</dbReference>
<sequence length="344" mass="37028">MNGGHSAMWPTRMYPLVHVALTWRLTECLEALFDVGITADIEDGDEDEEISSSRPDDPSVGSRRPRQDDSDASSSKRSRSCSDRPLADAGPLPSPRRGARSNLAPSQYALYSWSGIIDDDVIKELDVESTTDQIRDYYIGSMSSDVTGIRRLPVEAECPNERHSVKAGVRLLKTSTRTQLVTVAVEAGIPCAVPMGVAGEHCHVGAVRVSERDINGYIGVRVPEELKPLRTNLVAQMSSSAAGGRSTLPRAVGDYSSRLSFTPFGGFGGDGLRTSPPSPERSASGRSAAPTYRGSEEILSNEYENDLDLGSRSDWTIQRAAPCASRSGGGGCGKTPRVWSARLR</sequence>
<gene>
    <name evidence="3" type="ORF">Pfra01_000976800</name>
</gene>
<dbReference type="AlphaFoldDB" id="A0A9W6XD68"/>
<dbReference type="OrthoDB" id="145873at2759"/>
<comment type="caution">
    <text evidence="3">The sequence shown here is derived from an EMBL/GenBank/DDBJ whole genome shotgun (WGS) entry which is preliminary data.</text>
</comment>
<reference evidence="3" key="1">
    <citation type="submission" date="2023-04" db="EMBL/GenBank/DDBJ databases">
        <title>Phytophthora fragariaefolia NBRC 109709.</title>
        <authorList>
            <person name="Ichikawa N."/>
            <person name="Sato H."/>
            <person name="Tonouchi N."/>
        </authorList>
    </citation>
    <scope>NUCLEOTIDE SEQUENCE</scope>
    <source>
        <strain evidence="3">NBRC 109709</strain>
    </source>
</reference>
<evidence type="ECO:0000256" key="2">
    <source>
        <dbReference type="SAM" id="SignalP"/>
    </source>
</evidence>
<protein>
    <submittedName>
        <fullName evidence="3">Unnamed protein product</fullName>
    </submittedName>
</protein>
<keyword evidence="4" id="KW-1185">Reference proteome</keyword>